<dbReference type="PANTHER" id="PTHR30055:SF234">
    <property type="entry name" value="HTH-TYPE TRANSCRIPTIONAL REGULATOR BETI"/>
    <property type="match status" value="1"/>
</dbReference>
<dbReference type="RefSeq" id="WP_344510946.1">
    <property type="nucleotide sequence ID" value="NZ_BAAATU010000019.1"/>
</dbReference>
<dbReference type="PANTHER" id="PTHR30055">
    <property type="entry name" value="HTH-TYPE TRANSCRIPTIONAL REGULATOR RUTR"/>
    <property type="match status" value="1"/>
</dbReference>
<evidence type="ECO:0000313" key="6">
    <source>
        <dbReference type="EMBL" id="MFC5915432.1"/>
    </source>
</evidence>
<dbReference type="InterPro" id="IPR036271">
    <property type="entry name" value="Tet_transcr_reg_TetR-rel_C_sf"/>
</dbReference>
<dbReference type="InterPro" id="IPR050109">
    <property type="entry name" value="HTH-type_TetR-like_transc_reg"/>
</dbReference>
<accession>A0ABW1GNJ4</accession>
<evidence type="ECO:0000313" key="7">
    <source>
        <dbReference type="Proteomes" id="UP001596200"/>
    </source>
</evidence>
<name>A0ABW1GNJ4_9ACTN</name>
<dbReference type="PROSITE" id="PS50977">
    <property type="entry name" value="HTH_TETR_2"/>
    <property type="match status" value="1"/>
</dbReference>
<protein>
    <submittedName>
        <fullName evidence="6">TetR/AcrR family transcriptional regulator</fullName>
    </submittedName>
</protein>
<dbReference type="EMBL" id="JBHSPU010000016">
    <property type="protein sequence ID" value="MFC5915432.1"/>
    <property type="molecule type" value="Genomic_DNA"/>
</dbReference>
<dbReference type="InterPro" id="IPR001647">
    <property type="entry name" value="HTH_TetR"/>
</dbReference>
<proteinExistence type="predicted"/>
<dbReference type="Proteomes" id="UP001596200">
    <property type="component" value="Unassembled WGS sequence"/>
</dbReference>
<dbReference type="Pfam" id="PF00440">
    <property type="entry name" value="TetR_N"/>
    <property type="match status" value="1"/>
</dbReference>
<evidence type="ECO:0000256" key="2">
    <source>
        <dbReference type="ARBA" id="ARBA00023125"/>
    </source>
</evidence>
<evidence type="ECO:0000259" key="5">
    <source>
        <dbReference type="PROSITE" id="PS50977"/>
    </source>
</evidence>
<dbReference type="InterPro" id="IPR009057">
    <property type="entry name" value="Homeodomain-like_sf"/>
</dbReference>
<dbReference type="Gene3D" id="1.10.357.10">
    <property type="entry name" value="Tetracycline Repressor, domain 2"/>
    <property type="match status" value="1"/>
</dbReference>
<comment type="caution">
    <text evidence="6">The sequence shown here is derived from an EMBL/GenBank/DDBJ whole genome shotgun (WGS) entry which is preliminary data.</text>
</comment>
<keyword evidence="7" id="KW-1185">Reference proteome</keyword>
<keyword evidence="3" id="KW-0804">Transcription</keyword>
<feature type="domain" description="HTH tetR-type" evidence="5">
    <location>
        <begin position="6"/>
        <end position="65"/>
    </location>
</feature>
<dbReference type="SUPFAM" id="SSF48498">
    <property type="entry name" value="Tetracyclin repressor-like, C-terminal domain"/>
    <property type="match status" value="1"/>
</dbReference>
<evidence type="ECO:0000256" key="4">
    <source>
        <dbReference type="PROSITE-ProRule" id="PRU00335"/>
    </source>
</evidence>
<dbReference type="PRINTS" id="PR00455">
    <property type="entry name" value="HTHTETR"/>
</dbReference>
<dbReference type="SUPFAM" id="SSF46689">
    <property type="entry name" value="Homeodomain-like"/>
    <property type="match status" value="1"/>
</dbReference>
<gene>
    <name evidence="6" type="ORF">ACFP1B_18715</name>
</gene>
<reference evidence="7" key="1">
    <citation type="journal article" date="2019" name="Int. J. Syst. Evol. Microbiol.">
        <title>The Global Catalogue of Microorganisms (GCM) 10K type strain sequencing project: providing services to taxonomists for standard genome sequencing and annotation.</title>
        <authorList>
            <consortium name="The Broad Institute Genomics Platform"/>
            <consortium name="The Broad Institute Genome Sequencing Center for Infectious Disease"/>
            <person name="Wu L."/>
            <person name="Ma J."/>
        </authorList>
    </citation>
    <scope>NUCLEOTIDE SEQUENCE [LARGE SCALE GENOMIC DNA]</scope>
    <source>
        <strain evidence="7">JCM 4147</strain>
    </source>
</reference>
<evidence type="ECO:0000256" key="3">
    <source>
        <dbReference type="ARBA" id="ARBA00023163"/>
    </source>
</evidence>
<keyword evidence="2 4" id="KW-0238">DNA-binding</keyword>
<keyword evidence="1" id="KW-0805">Transcription regulation</keyword>
<evidence type="ECO:0000256" key="1">
    <source>
        <dbReference type="ARBA" id="ARBA00023015"/>
    </source>
</evidence>
<sequence>MRADAERSRRRILDAARDVFLERGLDAPLDLIVRRAGVGPATLYRRYADREALVRDLTGDLLSRLETAAHQAAREEGDAYDAVRRFVHAAADLRMGAVIPVLLERLVVDQELIEGRTRTSRALDHLIRAAHESGRLRPEVGAGDLILLSIRLSRPLLGGLSRLDADGTLLHRHLDLALDGLTTQAVPAPTPAPGEPLTFADLIAAADRPNTTD</sequence>
<feature type="DNA-binding region" description="H-T-H motif" evidence="4">
    <location>
        <begin position="28"/>
        <end position="47"/>
    </location>
</feature>
<organism evidence="6 7">
    <name type="scientific">Streptomyces pulveraceus</name>
    <dbReference type="NCBI Taxonomy" id="68258"/>
    <lineage>
        <taxon>Bacteria</taxon>
        <taxon>Bacillati</taxon>
        <taxon>Actinomycetota</taxon>
        <taxon>Actinomycetes</taxon>
        <taxon>Kitasatosporales</taxon>
        <taxon>Streptomycetaceae</taxon>
        <taxon>Streptomyces</taxon>
    </lineage>
</organism>